<dbReference type="Proteomes" id="UP000464954">
    <property type="component" value="Chromosome"/>
</dbReference>
<dbReference type="InterPro" id="IPR035959">
    <property type="entry name" value="RutC-like_sf"/>
</dbReference>
<evidence type="ECO:0000313" key="3">
    <source>
        <dbReference type="Proteomes" id="UP000464954"/>
    </source>
</evidence>
<name>A0A6P1MDE8_9BACT</name>
<dbReference type="AlphaFoldDB" id="A0A6P1MDE8"/>
<protein>
    <submittedName>
        <fullName evidence="2">Translation initiation inhibitor</fullName>
    </submittedName>
</protein>
<dbReference type="SUPFAM" id="SSF55298">
    <property type="entry name" value="YjgF-like"/>
    <property type="match status" value="2"/>
</dbReference>
<organism evidence="2 3">
    <name type="scientific">Tichowtungia aerotolerans</name>
    <dbReference type="NCBI Taxonomy" id="2697043"/>
    <lineage>
        <taxon>Bacteria</taxon>
        <taxon>Pseudomonadati</taxon>
        <taxon>Kiritimatiellota</taxon>
        <taxon>Tichowtungiia</taxon>
        <taxon>Tichowtungiales</taxon>
        <taxon>Tichowtungiaceae</taxon>
        <taxon>Tichowtungia</taxon>
    </lineage>
</organism>
<dbReference type="Gene3D" id="3.30.1330.40">
    <property type="entry name" value="RutC-like"/>
    <property type="match status" value="2"/>
</dbReference>
<gene>
    <name evidence="2" type="ORF">GT409_14485</name>
</gene>
<dbReference type="CDD" id="cd00448">
    <property type="entry name" value="YjgF_YER057c_UK114_family"/>
    <property type="match status" value="1"/>
</dbReference>
<dbReference type="Pfam" id="PF21168">
    <property type="entry name" value="FkbO_Hyg5-like_N"/>
    <property type="match status" value="1"/>
</dbReference>
<dbReference type="InterPro" id="IPR006175">
    <property type="entry name" value="YjgF/YER057c/UK114"/>
</dbReference>
<sequence>MSAEILKTHCDTETASLKLKKHAEHCIAVQSCNTLEMHRGLCLAAQDRDATILSQFVFAGTEHYDEFCKNAKPSDWPVVWLQGDACECGDIYSMQGVALSGINPQPIHFNGRDMGFTYEDDHAKYCRLRGVIPQDLTASRMEQTRSAFETMDAALKLNGFKFTDTVRTWIYLDNLLEWYDDFNVVRTQYFNETGIFDHMVPASTGIGAGNQFDAAIMMDVLAVKPKNDVLKIYEVVSPLQNPALDYKSSFSRAVEMVYPTHRNLLISGTASIDPEGATVYLDDPEKQIRLTLDVVHAILESRGMGWGDLFRGIAYFKNMDYLPIYEQVAAELKIPRFPLAISHADVCRDDLLFEVEVDAVQPAK</sequence>
<dbReference type="PANTHER" id="PTHR11803">
    <property type="entry name" value="2-IMINOBUTANOATE/2-IMINOPROPANOATE DEAMINASE RIDA"/>
    <property type="match status" value="1"/>
</dbReference>
<dbReference type="InterPro" id="IPR049368">
    <property type="entry name" value="FkbO_Hyg5-like_N"/>
</dbReference>
<dbReference type="KEGG" id="taer:GT409_14485"/>
<evidence type="ECO:0000313" key="2">
    <source>
        <dbReference type="EMBL" id="QHI70594.1"/>
    </source>
</evidence>
<dbReference type="PANTHER" id="PTHR11803:SF59">
    <property type="entry name" value="ENDORIBONUCLEASE"/>
    <property type="match status" value="1"/>
</dbReference>
<reference evidence="2 3" key="1">
    <citation type="submission" date="2020-01" db="EMBL/GenBank/DDBJ databases">
        <title>Ponticoccus aerotolerans gen. nov., sp. nov., an anaerobic bacterium and proposal of Ponticoccusceae fam. nov., Ponticoccusles ord. nov. and Ponticoccuse classis nov. in the phylum Kiritimatiellaeota.</title>
        <authorList>
            <person name="Zhou L.Y."/>
            <person name="Du Z.J."/>
        </authorList>
    </citation>
    <scope>NUCLEOTIDE SEQUENCE [LARGE SCALE GENOMIC DNA]</scope>
    <source>
        <strain evidence="2 3">S-5007</strain>
    </source>
</reference>
<dbReference type="GO" id="GO:0019239">
    <property type="term" value="F:deaminase activity"/>
    <property type="evidence" value="ECO:0007669"/>
    <property type="project" value="TreeGrafter"/>
</dbReference>
<dbReference type="EMBL" id="CP047593">
    <property type="protein sequence ID" value="QHI70594.1"/>
    <property type="molecule type" value="Genomic_DNA"/>
</dbReference>
<dbReference type="GO" id="GO:0005829">
    <property type="term" value="C:cytosol"/>
    <property type="evidence" value="ECO:0007669"/>
    <property type="project" value="TreeGrafter"/>
</dbReference>
<evidence type="ECO:0000259" key="1">
    <source>
        <dbReference type="Pfam" id="PF21168"/>
    </source>
</evidence>
<dbReference type="RefSeq" id="WP_160629768.1">
    <property type="nucleotide sequence ID" value="NZ_CP047593.1"/>
</dbReference>
<accession>A0A6P1MDE8</accession>
<proteinExistence type="predicted"/>
<keyword evidence="3" id="KW-1185">Reference proteome</keyword>
<feature type="domain" description="Chorismatase FkbO/Hyg5-like N-terminal" evidence="1">
    <location>
        <begin position="132"/>
        <end position="210"/>
    </location>
</feature>